<evidence type="ECO:0000313" key="1">
    <source>
        <dbReference type="EMBL" id="PVU74478.1"/>
    </source>
</evidence>
<comment type="caution">
    <text evidence="1">The sequence shown here is derived from an EMBL/GenBank/DDBJ whole genome shotgun (WGS) entry which is preliminary data.</text>
</comment>
<dbReference type="AlphaFoldDB" id="A0A2T9X303"/>
<protein>
    <submittedName>
        <fullName evidence="1">Uncharacterized protein</fullName>
    </submittedName>
</protein>
<proteinExistence type="predicted"/>
<reference evidence="1 2" key="1">
    <citation type="journal article" date="2015" name="Appl. Environ. Microbiol.">
        <title>Nanoarchaeota, Their Sulfolobales Host, and Nanoarchaeota Virus Distribution across Yellowstone National Park Hot Springs.</title>
        <authorList>
            <person name="Munson-McGee J.H."/>
            <person name="Field E.K."/>
            <person name="Bateson M."/>
            <person name="Rooney C."/>
            <person name="Stepanauskas R."/>
            <person name="Young M.J."/>
        </authorList>
    </citation>
    <scope>NUCLEOTIDE SEQUENCE [LARGE SCALE GENOMIC DNA]</scope>
    <source>
        <strain evidence="1">SCGC AC-742_N10</strain>
    </source>
</reference>
<gene>
    <name evidence="1" type="ORF">DDW13_07285</name>
</gene>
<accession>A0A2T9X303</accession>
<dbReference type="Proteomes" id="UP000245638">
    <property type="component" value="Unassembled WGS sequence"/>
</dbReference>
<name>A0A2T9X303_9CREN</name>
<evidence type="ECO:0000313" key="2">
    <source>
        <dbReference type="Proteomes" id="UP000245638"/>
    </source>
</evidence>
<dbReference type="EMBL" id="QEFD01000209">
    <property type="protein sequence ID" value="PVU74478.1"/>
    <property type="molecule type" value="Genomic_DNA"/>
</dbReference>
<organism evidence="1 2">
    <name type="scientific">Acidianus hospitalis</name>
    <dbReference type="NCBI Taxonomy" id="563177"/>
    <lineage>
        <taxon>Archaea</taxon>
        <taxon>Thermoproteota</taxon>
        <taxon>Thermoprotei</taxon>
        <taxon>Sulfolobales</taxon>
        <taxon>Sulfolobaceae</taxon>
        <taxon>Acidianus</taxon>
    </lineage>
</organism>
<dbReference type="RefSeq" id="WP_013775033.1">
    <property type="nucleotide sequence ID" value="NC_015518.1"/>
</dbReference>
<sequence length="79" mass="8815">MEHKNPPTIIPSSQFPTSEQPVVMVVDVMLRCKLDNQVMPASMALEHQQMHIKKGEDPCFVIETAPGKQKGEESTRGII</sequence>